<feature type="non-terminal residue" evidence="1">
    <location>
        <position position="118"/>
    </location>
</feature>
<keyword evidence="2" id="KW-1185">Reference proteome</keyword>
<gene>
    <name evidence="1" type="ORF">KUTeg_011671</name>
</gene>
<dbReference type="Proteomes" id="UP001217089">
    <property type="component" value="Unassembled WGS sequence"/>
</dbReference>
<dbReference type="EMBL" id="JARBDR010000640">
    <property type="protein sequence ID" value="KAJ8309806.1"/>
    <property type="molecule type" value="Genomic_DNA"/>
</dbReference>
<evidence type="ECO:0000313" key="2">
    <source>
        <dbReference type="Proteomes" id="UP001217089"/>
    </source>
</evidence>
<organism evidence="1 2">
    <name type="scientific">Tegillarca granosa</name>
    <name type="common">Malaysian cockle</name>
    <name type="synonym">Anadara granosa</name>
    <dbReference type="NCBI Taxonomy" id="220873"/>
    <lineage>
        <taxon>Eukaryota</taxon>
        <taxon>Metazoa</taxon>
        <taxon>Spiralia</taxon>
        <taxon>Lophotrochozoa</taxon>
        <taxon>Mollusca</taxon>
        <taxon>Bivalvia</taxon>
        <taxon>Autobranchia</taxon>
        <taxon>Pteriomorphia</taxon>
        <taxon>Arcoida</taxon>
        <taxon>Arcoidea</taxon>
        <taxon>Arcidae</taxon>
        <taxon>Tegillarca</taxon>
    </lineage>
</organism>
<comment type="caution">
    <text evidence="1">The sequence shown here is derived from an EMBL/GenBank/DDBJ whole genome shotgun (WGS) entry which is preliminary data.</text>
</comment>
<protein>
    <submittedName>
        <fullName evidence="1">Uncharacterized protein</fullName>
    </submittedName>
</protein>
<accession>A0ABQ9F0T4</accession>
<proteinExistence type="predicted"/>
<name>A0ABQ9F0T4_TEGGR</name>
<reference evidence="1 2" key="1">
    <citation type="submission" date="2022-12" db="EMBL/GenBank/DDBJ databases">
        <title>Chromosome-level genome of Tegillarca granosa.</title>
        <authorList>
            <person name="Kim J."/>
        </authorList>
    </citation>
    <scope>NUCLEOTIDE SEQUENCE [LARGE SCALE GENOMIC DNA]</scope>
    <source>
        <strain evidence="1">Teg-2019</strain>
        <tissue evidence="1">Adductor muscle</tissue>
    </source>
</reference>
<evidence type="ECO:0000313" key="1">
    <source>
        <dbReference type="EMBL" id="KAJ8309806.1"/>
    </source>
</evidence>
<sequence>MKFETDPMEAVKAYCCVLCSKRTKPNDRRKLHGANNENIRKYLYKTFCISVNESHVLCNKCRQLYYTDDRKRLLENKIESRILDLIKSIRDIALRNAQTRIDFDNPQGLQKHEYRNLT</sequence>